<evidence type="ECO:0000313" key="3">
    <source>
        <dbReference type="Proteomes" id="UP000316473"/>
    </source>
</evidence>
<dbReference type="PANTHER" id="PTHR33840:SF1">
    <property type="entry name" value="TLE1 PHOSPHOLIPASE DOMAIN-CONTAINING PROTEIN"/>
    <property type="match status" value="1"/>
</dbReference>
<dbReference type="EMBL" id="AP019755">
    <property type="protein sequence ID" value="BBL35659.1"/>
    <property type="molecule type" value="Genomic_DNA"/>
</dbReference>
<evidence type="ECO:0000313" key="2">
    <source>
        <dbReference type="EMBL" id="BBL35659.1"/>
    </source>
</evidence>
<feature type="domain" description="T6SS Phospholipase effector Tle1-like catalytic" evidence="1">
    <location>
        <begin position="3"/>
        <end position="266"/>
    </location>
</feature>
<sequence length="386" mass="43686">MIKKLAVFFDGTWNREDQQDKNNLPCRTNIAKLFEATLPTDKNDTPQLVQYIRGVGTKRKERLKGGGFGYGISNNIKEGYRFLVSNYTKGDEIFIFGFSRGAYAARSLAGLIRNCGILKREKMYLINEAYRNYKNKSSDWAPSAAQAQAFRLEHAWGDKSTIKFLGIFDTVGALGAPLGVITGWIVDKLFQTAFHDTQLSSIIESAYHAVAVDEHRLLFEPTLMQPNKQHNPANFEQKWFPGVHSNIGGGYSDTGLSDLTLRWMASKADVHGLNIDLNRLSNCTFNPNIQEMPKNSLTIWYRLLAIFLAKLPGSFGWIPTQYKHTPPHITWTGKYLRPITDQGDIQDFIGNPPSKLIQQYIGCLDNSVIQKINDTNQKYQPRNIVK</sequence>
<protein>
    <recommendedName>
        <fullName evidence="1">T6SS Phospholipase effector Tle1-like catalytic domain-containing protein</fullName>
    </recommendedName>
</protein>
<name>A0A4Y1YPK4_9PROT</name>
<evidence type="ECO:0000259" key="1">
    <source>
        <dbReference type="Pfam" id="PF09994"/>
    </source>
</evidence>
<dbReference type="Pfam" id="PF09994">
    <property type="entry name" value="T6SS_Tle1-like_cat"/>
    <property type="match status" value="1"/>
</dbReference>
<dbReference type="InterPro" id="IPR018712">
    <property type="entry name" value="Tle1-like_cat"/>
</dbReference>
<dbReference type="AlphaFoldDB" id="A0A4Y1YPK4"/>
<accession>A0A4Y1YPK4</accession>
<gene>
    <name evidence="2" type="ORF">Nstercoris_01933</name>
</gene>
<organism evidence="2 3">
    <name type="scientific">Nitrosomonas stercoris</name>
    <dbReference type="NCBI Taxonomy" id="1444684"/>
    <lineage>
        <taxon>Bacteria</taxon>
        <taxon>Pseudomonadati</taxon>
        <taxon>Pseudomonadota</taxon>
        <taxon>Betaproteobacteria</taxon>
        <taxon>Nitrosomonadales</taxon>
        <taxon>Nitrosomonadaceae</taxon>
        <taxon>Nitrosomonas</taxon>
    </lineage>
</organism>
<dbReference type="PANTHER" id="PTHR33840">
    <property type="match status" value="1"/>
</dbReference>
<reference evidence="2 3" key="1">
    <citation type="submission" date="2019-06" db="EMBL/GenBank/DDBJ databases">
        <title>Nitrosomonas stercoris KYUHI-S whole genome shotgun sequence.</title>
        <authorList>
            <person name="Nakagawa T."/>
            <person name="Tsuchiya Y."/>
            <person name="Takahashi R."/>
        </authorList>
    </citation>
    <scope>NUCLEOTIDE SEQUENCE [LARGE SCALE GENOMIC DNA]</scope>
    <source>
        <strain evidence="2 3">KYUHI-S</strain>
    </source>
</reference>
<proteinExistence type="predicted"/>
<keyword evidence="3" id="KW-1185">Reference proteome</keyword>
<dbReference type="KEGG" id="nst:Nstercoris_01933"/>
<dbReference type="Proteomes" id="UP000316473">
    <property type="component" value="Chromosome"/>
</dbReference>